<dbReference type="InterPro" id="IPR003616">
    <property type="entry name" value="Post-SET_dom"/>
</dbReference>
<dbReference type="FunFam" id="2.170.270.10:FF:000010">
    <property type="entry name" value="Histone-lysine N-methyltransferase"/>
    <property type="match status" value="1"/>
</dbReference>
<comment type="catalytic activity">
    <reaction evidence="9">
        <text>L-lysyl(4)-[histone H3] + 3 S-adenosyl-L-methionine = N(6),N(6),N(6)-trimethyl-L-lysyl(4)-[histone H3] + 3 S-adenosyl-L-homocysteine + 3 H(+)</text>
        <dbReference type="Rhea" id="RHEA:60260"/>
        <dbReference type="Rhea" id="RHEA-COMP:15537"/>
        <dbReference type="Rhea" id="RHEA-COMP:15547"/>
        <dbReference type="ChEBI" id="CHEBI:15378"/>
        <dbReference type="ChEBI" id="CHEBI:29969"/>
        <dbReference type="ChEBI" id="CHEBI:57856"/>
        <dbReference type="ChEBI" id="CHEBI:59789"/>
        <dbReference type="ChEBI" id="CHEBI:61961"/>
        <dbReference type="EC" id="2.1.1.354"/>
    </reaction>
</comment>
<sequence>MYINLKIPIFLRYQFDCKDRKRSSNQEPTKKRRKLLENINSVPDLEDQWYLRAELDNIQAAVDDDDIDEKLPWKRKLKFKEIIIPPEPLLRVNPIRSKRGLPDAFYEDPELDGVIPVAQGCSRARPYVKMTMKQKRSLVRRPENESNPTFSERDETAIRHQQMASKDMRMLQRRLLTSLGDTNNDFFKINMLKARKKMIKFARSRIHGYGLYAMETIAQDEMIIEYIGQKIRSLVADEREKAYERRGIGSSYLFRIDEHSVIDATKRGNFARFINHSCQPNCYAKVLTIEGEKRIVIYSRSIINKGEEITYDYKFPIEDDKIDCLCGAKACRGYLN</sequence>
<keyword evidence="7" id="KW-0694">RNA-binding</keyword>
<keyword evidence="15" id="KW-1185">Reference proteome</keyword>
<evidence type="ECO:0000256" key="1">
    <source>
        <dbReference type="ARBA" id="ARBA00004123"/>
    </source>
</evidence>
<dbReference type="GO" id="GO:0003723">
    <property type="term" value="F:RNA binding"/>
    <property type="evidence" value="ECO:0007669"/>
    <property type="project" value="UniProtKB-KW"/>
</dbReference>
<dbReference type="InterPro" id="IPR044570">
    <property type="entry name" value="Set1-like"/>
</dbReference>
<evidence type="ECO:0000313" key="15">
    <source>
        <dbReference type="Proteomes" id="UP000095282"/>
    </source>
</evidence>
<dbReference type="PANTHER" id="PTHR45814">
    <property type="entry name" value="HISTONE-LYSINE N-METHYLTRANSFERASE SETD1"/>
    <property type="match status" value="1"/>
</dbReference>
<dbReference type="GO" id="GO:0048188">
    <property type="term" value="C:Set1C/COMPASS complex"/>
    <property type="evidence" value="ECO:0007669"/>
    <property type="project" value="TreeGrafter"/>
</dbReference>
<comment type="catalytic activity">
    <reaction evidence="10">
        <text>N(6)-methyl-L-lysyl(4)-[histone H3] + S-adenosyl-L-methionine = N(6),N(6)-dimethyl-L-lysyl(4)-[histone H3] + S-adenosyl-L-homocysteine + H(+)</text>
        <dbReference type="Rhea" id="RHEA:60268"/>
        <dbReference type="Rhea" id="RHEA-COMP:15540"/>
        <dbReference type="Rhea" id="RHEA-COMP:15543"/>
        <dbReference type="ChEBI" id="CHEBI:15378"/>
        <dbReference type="ChEBI" id="CHEBI:57856"/>
        <dbReference type="ChEBI" id="CHEBI:59789"/>
        <dbReference type="ChEBI" id="CHEBI:61929"/>
        <dbReference type="ChEBI" id="CHEBI:61976"/>
    </reaction>
</comment>
<evidence type="ECO:0000256" key="2">
    <source>
        <dbReference type="ARBA" id="ARBA00012182"/>
    </source>
</evidence>
<dbReference type="WBParaSite" id="Csp11.Scaffold629.g14366.t1">
    <property type="protein sequence ID" value="Csp11.Scaffold629.g14366.t1"/>
    <property type="gene ID" value="Csp11.Scaffold629.g14366"/>
</dbReference>
<evidence type="ECO:0000256" key="6">
    <source>
        <dbReference type="ARBA" id="ARBA00022853"/>
    </source>
</evidence>
<dbReference type="PROSITE" id="PS50868">
    <property type="entry name" value="POST_SET"/>
    <property type="match status" value="1"/>
</dbReference>
<dbReference type="SMART" id="SM00508">
    <property type="entry name" value="PostSET"/>
    <property type="match status" value="1"/>
</dbReference>
<dbReference type="SUPFAM" id="SSF82199">
    <property type="entry name" value="SET domain"/>
    <property type="match status" value="1"/>
</dbReference>
<comment type="catalytic activity">
    <reaction evidence="11">
        <text>N(6),N(6)-dimethyl-L-lysyl(4)-[histone H3] + S-adenosyl-L-methionine = N(6),N(6),N(6)-trimethyl-L-lysyl(4)-[histone H3] + S-adenosyl-L-homocysteine + H(+)</text>
        <dbReference type="Rhea" id="RHEA:60272"/>
        <dbReference type="Rhea" id="RHEA-COMP:15537"/>
        <dbReference type="Rhea" id="RHEA-COMP:15540"/>
        <dbReference type="ChEBI" id="CHEBI:15378"/>
        <dbReference type="ChEBI" id="CHEBI:57856"/>
        <dbReference type="ChEBI" id="CHEBI:59789"/>
        <dbReference type="ChEBI" id="CHEBI:61961"/>
        <dbReference type="ChEBI" id="CHEBI:61976"/>
    </reaction>
</comment>
<evidence type="ECO:0000256" key="3">
    <source>
        <dbReference type="ARBA" id="ARBA00022603"/>
    </source>
</evidence>
<comment type="subcellular location">
    <subcellularLocation>
        <location evidence="1">Nucleus</location>
    </subcellularLocation>
</comment>
<evidence type="ECO:0000256" key="8">
    <source>
        <dbReference type="ARBA" id="ARBA00023242"/>
    </source>
</evidence>
<dbReference type="InterPro" id="IPR001214">
    <property type="entry name" value="SET_dom"/>
</dbReference>
<organism evidence="15 16">
    <name type="scientific">Caenorhabditis tropicalis</name>
    <dbReference type="NCBI Taxonomy" id="1561998"/>
    <lineage>
        <taxon>Eukaryota</taxon>
        <taxon>Metazoa</taxon>
        <taxon>Ecdysozoa</taxon>
        <taxon>Nematoda</taxon>
        <taxon>Chromadorea</taxon>
        <taxon>Rhabditida</taxon>
        <taxon>Rhabditina</taxon>
        <taxon>Rhabditomorpha</taxon>
        <taxon>Rhabditoidea</taxon>
        <taxon>Rhabditidae</taxon>
        <taxon>Peloderinae</taxon>
        <taxon>Caenorhabditis</taxon>
    </lineage>
</organism>
<dbReference type="STRING" id="1561998.A0A1I7U340"/>
<evidence type="ECO:0000256" key="10">
    <source>
        <dbReference type="ARBA" id="ARBA00047583"/>
    </source>
</evidence>
<keyword evidence="5" id="KW-0949">S-adenosyl-L-methionine</keyword>
<dbReference type="PROSITE" id="PS50280">
    <property type="entry name" value="SET"/>
    <property type="match status" value="1"/>
</dbReference>
<evidence type="ECO:0000256" key="12">
    <source>
        <dbReference type="SAM" id="MobiDB-lite"/>
    </source>
</evidence>
<evidence type="ECO:0000256" key="9">
    <source>
        <dbReference type="ARBA" id="ARBA00047571"/>
    </source>
</evidence>
<keyword evidence="4" id="KW-0808">Transferase</keyword>
<dbReference type="InterPro" id="IPR024657">
    <property type="entry name" value="COMPASS_Set1_N-SET"/>
</dbReference>
<dbReference type="PANTHER" id="PTHR45814:SF2">
    <property type="entry name" value="HISTONE-LYSINE N-METHYLTRANSFERASE SETD1"/>
    <property type="match status" value="1"/>
</dbReference>
<evidence type="ECO:0000259" key="14">
    <source>
        <dbReference type="PROSITE" id="PS50868"/>
    </source>
</evidence>
<evidence type="ECO:0000256" key="4">
    <source>
        <dbReference type="ARBA" id="ARBA00022679"/>
    </source>
</evidence>
<keyword evidence="6" id="KW-0156">Chromatin regulator</keyword>
<reference evidence="16" key="1">
    <citation type="submission" date="2016-11" db="UniProtKB">
        <authorList>
            <consortium name="WormBaseParasite"/>
        </authorList>
    </citation>
    <scope>IDENTIFICATION</scope>
</reference>
<name>A0A1I7U340_9PELO</name>
<accession>A0A1I7U340</accession>
<evidence type="ECO:0000259" key="13">
    <source>
        <dbReference type="PROSITE" id="PS50280"/>
    </source>
</evidence>
<proteinExistence type="predicted"/>
<feature type="region of interest" description="Disordered" evidence="12">
    <location>
        <begin position="133"/>
        <end position="153"/>
    </location>
</feature>
<keyword evidence="8" id="KW-0539">Nucleus</keyword>
<dbReference type="Gene3D" id="2.170.270.10">
    <property type="entry name" value="SET domain"/>
    <property type="match status" value="1"/>
</dbReference>
<evidence type="ECO:0000256" key="7">
    <source>
        <dbReference type="ARBA" id="ARBA00022884"/>
    </source>
</evidence>
<dbReference type="EC" id="2.1.1.354" evidence="2"/>
<dbReference type="Proteomes" id="UP000095282">
    <property type="component" value="Unplaced"/>
</dbReference>
<dbReference type="GO" id="GO:0032259">
    <property type="term" value="P:methylation"/>
    <property type="evidence" value="ECO:0007669"/>
    <property type="project" value="UniProtKB-KW"/>
</dbReference>
<feature type="domain" description="SET" evidence="13">
    <location>
        <begin position="197"/>
        <end position="314"/>
    </location>
</feature>
<evidence type="ECO:0000256" key="5">
    <source>
        <dbReference type="ARBA" id="ARBA00022691"/>
    </source>
</evidence>
<dbReference type="InterPro" id="IPR046341">
    <property type="entry name" value="SET_dom_sf"/>
</dbReference>
<dbReference type="SMART" id="SM00317">
    <property type="entry name" value="SET"/>
    <property type="match status" value="1"/>
</dbReference>
<protein>
    <recommendedName>
        <fullName evidence="2">[histone H3]-lysine(4) N-trimethyltransferase</fullName>
        <ecNumber evidence="2">2.1.1.354</ecNumber>
    </recommendedName>
</protein>
<feature type="domain" description="Post-SET" evidence="14">
    <location>
        <begin position="320"/>
        <end position="336"/>
    </location>
</feature>
<evidence type="ECO:0000256" key="11">
    <source>
        <dbReference type="ARBA" id="ARBA00049129"/>
    </source>
</evidence>
<evidence type="ECO:0000313" key="16">
    <source>
        <dbReference type="WBParaSite" id="Csp11.Scaffold629.g14366.t1"/>
    </source>
</evidence>
<dbReference type="AlphaFoldDB" id="A0A1I7U340"/>
<keyword evidence="3" id="KW-0489">Methyltransferase</keyword>
<dbReference type="GO" id="GO:0140999">
    <property type="term" value="F:histone H3K4 trimethyltransferase activity"/>
    <property type="evidence" value="ECO:0007669"/>
    <property type="project" value="UniProtKB-EC"/>
</dbReference>
<dbReference type="SMART" id="SM01291">
    <property type="entry name" value="N-SET"/>
    <property type="match status" value="1"/>
</dbReference>
<dbReference type="eggNOG" id="KOG1080">
    <property type="taxonomic scope" value="Eukaryota"/>
</dbReference>
<dbReference type="Pfam" id="PF00856">
    <property type="entry name" value="SET"/>
    <property type="match status" value="1"/>
</dbReference>